<keyword evidence="1" id="KW-0472">Membrane</keyword>
<dbReference type="KEGG" id="peh:Spb1_18060"/>
<reference evidence="2 3" key="1">
    <citation type="submission" date="2019-02" db="EMBL/GenBank/DDBJ databases">
        <title>Deep-cultivation of Planctomycetes and their phenomic and genomic characterization uncovers novel biology.</title>
        <authorList>
            <person name="Wiegand S."/>
            <person name="Jogler M."/>
            <person name="Boedeker C."/>
            <person name="Pinto D."/>
            <person name="Vollmers J."/>
            <person name="Rivas-Marin E."/>
            <person name="Kohn T."/>
            <person name="Peeters S.H."/>
            <person name="Heuer A."/>
            <person name="Rast P."/>
            <person name="Oberbeckmann S."/>
            <person name="Bunk B."/>
            <person name="Jeske O."/>
            <person name="Meyerdierks A."/>
            <person name="Storesund J.E."/>
            <person name="Kallscheuer N."/>
            <person name="Luecker S."/>
            <person name="Lage O.M."/>
            <person name="Pohl T."/>
            <person name="Merkel B.J."/>
            <person name="Hornburger P."/>
            <person name="Mueller R.-W."/>
            <person name="Bruemmer F."/>
            <person name="Labrenz M."/>
            <person name="Spormann A.M."/>
            <person name="Op den Camp H."/>
            <person name="Overmann J."/>
            <person name="Amann R."/>
            <person name="Jetten M.S.M."/>
            <person name="Mascher T."/>
            <person name="Medema M.H."/>
            <person name="Devos D.P."/>
            <person name="Kaster A.-K."/>
            <person name="Ovreas L."/>
            <person name="Rohde M."/>
            <person name="Galperin M.Y."/>
            <person name="Jogler C."/>
        </authorList>
    </citation>
    <scope>NUCLEOTIDE SEQUENCE [LARGE SCALE GENOMIC DNA]</scope>
    <source>
        <strain evidence="2 3">Spb1</strain>
    </source>
</reference>
<evidence type="ECO:0000313" key="3">
    <source>
        <dbReference type="Proteomes" id="UP000315349"/>
    </source>
</evidence>
<dbReference type="AlphaFoldDB" id="A0A518GMU0"/>
<protein>
    <submittedName>
        <fullName evidence="2">Uncharacterized protein</fullName>
    </submittedName>
</protein>
<keyword evidence="1" id="KW-0812">Transmembrane</keyword>
<dbReference type="EMBL" id="CP036299">
    <property type="protein sequence ID" value="QDV29887.1"/>
    <property type="molecule type" value="Genomic_DNA"/>
</dbReference>
<proteinExistence type="predicted"/>
<organism evidence="2 3">
    <name type="scientific">Planctopirus ephydatiae</name>
    <dbReference type="NCBI Taxonomy" id="2528019"/>
    <lineage>
        <taxon>Bacteria</taxon>
        <taxon>Pseudomonadati</taxon>
        <taxon>Planctomycetota</taxon>
        <taxon>Planctomycetia</taxon>
        <taxon>Planctomycetales</taxon>
        <taxon>Planctomycetaceae</taxon>
        <taxon>Planctopirus</taxon>
    </lineage>
</organism>
<evidence type="ECO:0000313" key="2">
    <source>
        <dbReference type="EMBL" id="QDV29887.1"/>
    </source>
</evidence>
<keyword evidence="3" id="KW-1185">Reference proteome</keyword>
<accession>A0A518GMU0</accession>
<gene>
    <name evidence="2" type="ORF">Spb1_18060</name>
</gene>
<name>A0A518GMU0_9PLAN</name>
<sequence>MLNTSSQSIGPNLLIVSLETNYFSLVTVLAILKYFA</sequence>
<dbReference type="Proteomes" id="UP000315349">
    <property type="component" value="Chromosome"/>
</dbReference>
<keyword evidence="1" id="KW-1133">Transmembrane helix</keyword>
<evidence type="ECO:0000256" key="1">
    <source>
        <dbReference type="SAM" id="Phobius"/>
    </source>
</evidence>
<feature type="transmembrane region" description="Helical" evidence="1">
    <location>
        <begin position="12"/>
        <end position="32"/>
    </location>
</feature>